<evidence type="ECO:0000313" key="2">
    <source>
        <dbReference type="Proteomes" id="UP000717981"/>
    </source>
</evidence>
<dbReference type="GO" id="GO:0008483">
    <property type="term" value="F:transaminase activity"/>
    <property type="evidence" value="ECO:0007669"/>
    <property type="project" value="UniProtKB-KW"/>
</dbReference>
<sequence>MNAPLLLNGEEAGAAALGALAQANYGHFTSLQVRGGAAQGLALHLRRLARGTVELFDATLDVEAVRAWMRQAAAAAGGDCSLRVTVFARGFDHRDPLRALGPDVLVAATAPATPPPHPLRLQARPFRRPVPHLKHVGTFPLFHHRRQARLAGYDDALFVLEEGPQARVAEGTVWNIGFWDGAGVVWPQAPALRGTGERLLQDGLEAAGVAQRWRPVRLEDLPALRGAFAINATGLQAVAAVGAVAWGTDAELQALLRGALARAPWEPL</sequence>
<dbReference type="Proteomes" id="UP000717981">
    <property type="component" value="Unassembled WGS sequence"/>
</dbReference>
<organism evidence="1 2">
    <name type="scientific">Pseudoxanthomonas taiwanensis</name>
    <dbReference type="NCBI Taxonomy" id="176598"/>
    <lineage>
        <taxon>Bacteria</taxon>
        <taxon>Pseudomonadati</taxon>
        <taxon>Pseudomonadota</taxon>
        <taxon>Gammaproteobacteria</taxon>
        <taxon>Lysobacterales</taxon>
        <taxon>Lysobacteraceae</taxon>
        <taxon>Pseudoxanthomonas</taxon>
    </lineage>
</organism>
<reference evidence="1" key="1">
    <citation type="submission" date="2017-10" db="EMBL/GenBank/DDBJ databases">
        <title>Whole genome sequencing of members of genus Pseudoxanthomonas.</title>
        <authorList>
            <person name="Kumar S."/>
            <person name="Bansal K."/>
            <person name="Kaur A."/>
            <person name="Patil P."/>
            <person name="Sharma S."/>
            <person name="Patil P.B."/>
        </authorList>
    </citation>
    <scope>NUCLEOTIDE SEQUENCE</scope>
    <source>
        <strain evidence="1">DSM 22914</strain>
    </source>
</reference>
<dbReference type="RefSeq" id="WP_162125354.1">
    <property type="nucleotide sequence ID" value="NZ_PDWK01000082.1"/>
</dbReference>
<dbReference type="InterPro" id="IPR001544">
    <property type="entry name" value="Aminotrans_IV"/>
</dbReference>
<name>A0A921TH03_9GAMM</name>
<dbReference type="Gene3D" id="3.30.470.10">
    <property type="match status" value="1"/>
</dbReference>
<accession>A0A921TH03</accession>
<dbReference type="AlphaFoldDB" id="A0A921TH03"/>
<keyword evidence="1" id="KW-0808">Transferase</keyword>
<dbReference type="SUPFAM" id="SSF56752">
    <property type="entry name" value="D-aminoacid aminotransferase-like PLP-dependent enzymes"/>
    <property type="match status" value="1"/>
</dbReference>
<protein>
    <submittedName>
        <fullName evidence="1">Class IV aminotransferase</fullName>
    </submittedName>
</protein>
<gene>
    <name evidence="1" type="ORF">CR938_12635</name>
</gene>
<dbReference type="Gene3D" id="3.20.10.10">
    <property type="entry name" value="D-amino Acid Aminotransferase, subunit A, domain 2"/>
    <property type="match status" value="1"/>
</dbReference>
<dbReference type="InterPro" id="IPR036038">
    <property type="entry name" value="Aminotransferase-like"/>
</dbReference>
<comment type="caution">
    <text evidence="1">The sequence shown here is derived from an EMBL/GenBank/DDBJ whole genome shotgun (WGS) entry which is preliminary data.</text>
</comment>
<evidence type="ECO:0000313" key="1">
    <source>
        <dbReference type="EMBL" id="KAF1685833.1"/>
    </source>
</evidence>
<keyword evidence="1" id="KW-0032">Aminotransferase</keyword>
<proteinExistence type="predicted"/>
<dbReference type="InterPro" id="IPR043132">
    <property type="entry name" value="BCAT-like_C"/>
</dbReference>
<dbReference type="NCBIfam" id="NF006734">
    <property type="entry name" value="PRK09266.1"/>
    <property type="match status" value="1"/>
</dbReference>
<dbReference type="EMBL" id="PDWK01000082">
    <property type="protein sequence ID" value="KAF1685833.1"/>
    <property type="molecule type" value="Genomic_DNA"/>
</dbReference>
<dbReference type="Pfam" id="PF01063">
    <property type="entry name" value="Aminotran_4"/>
    <property type="match status" value="1"/>
</dbReference>
<keyword evidence="2" id="KW-1185">Reference proteome</keyword>
<dbReference type="OrthoDB" id="8912228at2"/>
<dbReference type="InterPro" id="IPR043131">
    <property type="entry name" value="BCAT-like_N"/>
</dbReference>